<feature type="domain" description="Reverse transcriptase zinc-binding" evidence="4">
    <location>
        <begin position="1223"/>
        <end position="1316"/>
    </location>
</feature>
<feature type="domain" description="Reverse transcriptase" evidence="2">
    <location>
        <begin position="885"/>
        <end position="1031"/>
    </location>
</feature>
<dbReference type="InterPro" id="IPR005135">
    <property type="entry name" value="Endo/exonuclease/phosphatase"/>
</dbReference>
<evidence type="ECO:0000313" key="5">
    <source>
        <dbReference type="EMBL" id="KAF7826637.1"/>
    </source>
</evidence>
<dbReference type="CDD" id="cd01650">
    <property type="entry name" value="RT_nLTR_like"/>
    <property type="match status" value="1"/>
</dbReference>
<protein>
    <submittedName>
        <fullName evidence="5">Reverse transcriptase</fullName>
    </submittedName>
</protein>
<keyword evidence="5" id="KW-0695">RNA-directed DNA polymerase</keyword>
<evidence type="ECO:0000256" key="1">
    <source>
        <dbReference type="SAM" id="MobiDB-lite"/>
    </source>
</evidence>
<dbReference type="GO" id="GO:0003964">
    <property type="term" value="F:RNA-directed DNA polymerase activity"/>
    <property type="evidence" value="ECO:0007669"/>
    <property type="project" value="UniProtKB-KW"/>
</dbReference>
<proteinExistence type="predicted"/>
<dbReference type="SUPFAM" id="SSF56219">
    <property type="entry name" value="DNase I-like"/>
    <property type="match status" value="1"/>
</dbReference>
<dbReference type="OrthoDB" id="512555at2759"/>
<feature type="compositionally biased region" description="Low complexity" evidence="1">
    <location>
        <begin position="1"/>
        <end position="16"/>
    </location>
</feature>
<dbReference type="Proteomes" id="UP000634136">
    <property type="component" value="Unassembled WGS sequence"/>
</dbReference>
<dbReference type="Pfam" id="PF03372">
    <property type="entry name" value="Exo_endo_phos"/>
    <property type="match status" value="1"/>
</dbReference>
<organism evidence="5 6">
    <name type="scientific">Senna tora</name>
    <dbReference type="NCBI Taxonomy" id="362788"/>
    <lineage>
        <taxon>Eukaryota</taxon>
        <taxon>Viridiplantae</taxon>
        <taxon>Streptophyta</taxon>
        <taxon>Embryophyta</taxon>
        <taxon>Tracheophyta</taxon>
        <taxon>Spermatophyta</taxon>
        <taxon>Magnoliopsida</taxon>
        <taxon>eudicotyledons</taxon>
        <taxon>Gunneridae</taxon>
        <taxon>Pentapetalae</taxon>
        <taxon>rosids</taxon>
        <taxon>fabids</taxon>
        <taxon>Fabales</taxon>
        <taxon>Fabaceae</taxon>
        <taxon>Caesalpinioideae</taxon>
        <taxon>Cassia clade</taxon>
        <taxon>Senna</taxon>
    </lineage>
</organism>
<dbReference type="SUPFAM" id="SSF56672">
    <property type="entry name" value="DNA/RNA polymerases"/>
    <property type="match status" value="1"/>
</dbReference>
<keyword evidence="6" id="KW-1185">Reference proteome</keyword>
<evidence type="ECO:0000259" key="3">
    <source>
        <dbReference type="Pfam" id="PF03372"/>
    </source>
</evidence>
<evidence type="ECO:0000313" key="6">
    <source>
        <dbReference type="Proteomes" id="UP000634136"/>
    </source>
</evidence>
<dbReference type="EMBL" id="JAAIUW010000006">
    <property type="protein sequence ID" value="KAF7826637.1"/>
    <property type="molecule type" value="Genomic_DNA"/>
</dbReference>
<dbReference type="Gene3D" id="3.60.10.10">
    <property type="entry name" value="Endonuclease/exonuclease/phosphatase"/>
    <property type="match status" value="1"/>
</dbReference>
<dbReference type="InterPro" id="IPR000477">
    <property type="entry name" value="RT_dom"/>
</dbReference>
<feature type="domain" description="Endonuclease/exonuclease/phosphatase" evidence="3">
    <location>
        <begin position="477"/>
        <end position="677"/>
    </location>
</feature>
<name>A0A834TRK2_9FABA</name>
<comment type="caution">
    <text evidence="5">The sequence shown here is derived from an EMBL/GenBank/DDBJ whole genome shotgun (WGS) entry which is preliminary data.</text>
</comment>
<keyword evidence="5" id="KW-0808">Transferase</keyword>
<sequence>MFYKGGPSKGKSSSSPNRAETNAPYNFSLFGSPEPAISINENISNKVKSPVSLKSVIKHSIPFECQDGTSAKGVSVEPSESLGSITLIHGEGVSPLSIHESCSGMPSDAIFPSSMNVNSGVGKQNSISFSAEENLSSAISSPSSQFKISGLVDIFPTSSSVGKKGNIKLNLDLQNLQLSIIRNSRSVRMSAPSGYLKNGEAFQNAHTPPLPSSYSTFEIQNVSQEHVEPSPPFGREETPLIRERGGTQKGNQLPGTVCQWMENPDDSLVQGEILRNFPTNAASGKPPLGNVPVFIPSPQHTIRKSFLSHEGMGELGGWHRNPADLDAGMGVENVRSSTVLHNEPGGPCSDVSPKAQWDAACIPSSISPINAIKEPYSEHLLAAGQLMAHLEIERTPVDHTLIGSQIMGVQFAGNLRVRAADVCVTTYLQLETGVLDYVVNCKPLRWWEVPNPQTSSGDGSSVSSSSVGENHGCYPVNQYNPNLVLISETRVGGNRAEEILATLGFTNHFKVDPMGYAGGLWLLWDNEQIAVTVHEQTFQEIHTTVEVNGYPPFFASFIYASPDRERRKILWNNLIGLAEFVNLPWILGGDFNDILHADEKWGGLPASVSRMRDFNNCVNGCNLLDLGFTGSKYTWWNKRPNGTIIFERLDRFLASADWLSIFPQATNYHLPRIRSDHNPIFLTSKPLSSIRDHRPFRCERIWLNQPGFAKLTKESWQANPPLFLNLPDFTSKIKNWNKKDFGDLFYRKRKILNRLEGIQRINNPCQFLASLEIQLSLEYQEILVLEEEFWASKARVDWPVTNLDDRLINDSALILISSTSPSELEIFDTLSQLKPFKAPGLDGFQPGFFQKYWTDVKESLCTEIRDLFRDPQLIGNWNETFICLIPKVNNPTEIQSFRPISLCNTIYKIVAKILVNRLKSIIPNLISFNQGAFFPGRKSIDNVVIAQELMASIKKRKRNKFGWMMIKLDLEKAYDKISWKFILRVLVFLKFPSEWTSLIEKCINSVHHSILFNGGAGISGYFMQILPFPISVCSSIDKIFRDFFWQSLSKGKIHMIGWDKICMNKKRGGLSIMKSRKWNLAFLGKLAWRVHQEPNSIWTKVCSYRRSLAAHRSSLIVKSIDLGFSVLNKGSCKIPMSGIHSNFWGDNWSRFGAMRNLIEGPLNLNEEGLRLSEISSFPGVWEWEKISFDLPPEIKHSCMSCFINRDSNQNDILAWGMSSNGIYTVKSAYDLLIDNTFPYTQVDTSRQTSNLSWIWKCGAQVRILFFLWCIWHNGLPTKNNLLKRGLSIDPLCPLCSQCPESVDHLFRECAAINSVWQVGHFRVISNTNSFKQWVKDNSICMNPSIMGIPHGTIFIHIIWSIWLSRNGKSFKNEAFFASNTWKKASSRAAEFYFLSGFDSDRVVSKIIERLLWELEEGFQQISGHRGYHNSRTLGYFYGSLLERQPLTSLNHTFREANACADGLAKRAVEWKYDLCLFSVVPSFISSVFEADRLGVSIPCRIDMWWQIYNRRKKFSRRTPINVDSSSEHSEAFNRDASIPMKKATALKEDEDLSSYSPIFQSLPSTHGSPIKGDRLIKAKLYTLESSANKIDGDIQELKKDFEHFKKTTKKHHKKIMSMLSKIYKSLN</sequence>
<keyword evidence="5" id="KW-0548">Nucleotidyltransferase</keyword>
<accession>A0A834TRK2</accession>
<dbReference type="PANTHER" id="PTHR35218:SF9">
    <property type="entry name" value="ENDONUCLEASE_EXONUCLEASE_PHOSPHATASE DOMAIN-CONTAINING PROTEIN"/>
    <property type="match status" value="1"/>
</dbReference>
<dbReference type="InterPro" id="IPR036691">
    <property type="entry name" value="Endo/exonu/phosph_ase_sf"/>
</dbReference>
<feature type="region of interest" description="Disordered" evidence="1">
    <location>
        <begin position="1"/>
        <end position="26"/>
    </location>
</feature>
<dbReference type="InterPro" id="IPR043502">
    <property type="entry name" value="DNA/RNA_pol_sf"/>
</dbReference>
<evidence type="ECO:0000259" key="2">
    <source>
        <dbReference type="Pfam" id="PF00078"/>
    </source>
</evidence>
<reference evidence="5" key="1">
    <citation type="submission" date="2020-09" db="EMBL/GenBank/DDBJ databases">
        <title>Genome-Enabled Discovery of Anthraquinone Biosynthesis in Senna tora.</title>
        <authorList>
            <person name="Kang S.-H."/>
            <person name="Pandey R.P."/>
            <person name="Lee C.-M."/>
            <person name="Sim J.-S."/>
            <person name="Jeong J.-T."/>
            <person name="Choi B.-S."/>
            <person name="Jung M."/>
            <person name="Ginzburg D."/>
            <person name="Zhao K."/>
            <person name="Won S.Y."/>
            <person name="Oh T.-J."/>
            <person name="Yu Y."/>
            <person name="Kim N.-H."/>
            <person name="Lee O.R."/>
            <person name="Lee T.-H."/>
            <person name="Bashyal P."/>
            <person name="Kim T.-S."/>
            <person name="Lee W.-H."/>
            <person name="Kawkins C."/>
            <person name="Kim C.-K."/>
            <person name="Kim J.S."/>
            <person name="Ahn B.O."/>
            <person name="Rhee S.Y."/>
            <person name="Sohng J.K."/>
        </authorList>
    </citation>
    <scope>NUCLEOTIDE SEQUENCE</scope>
    <source>
        <tissue evidence="5">Leaf</tissue>
    </source>
</reference>
<dbReference type="InterPro" id="IPR026960">
    <property type="entry name" value="RVT-Znf"/>
</dbReference>
<gene>
    <name evidence="5" type="ORF">G2W53_017801</name>
</gene>
<evidence type="ECO:0000259" key="4">
    <source>
        <dbReference type="Pfam" id="PF13966"/>
    </source>
</evidence>
<dbReference type="PANTHER" id="PTHR35218">
    <property type="entry name" value="RNASE H DOMAIN-CONTAINING PROTEIN"/>
    <property type="match status" value="1"/>
</dbReference>
<dbReference type="Pfam" id="PF13966">
    <property type="entry name" value="zf-RVT"/>
    <property type="match status" value="1"/>
</dbReference>
<dbReference type="Pfam" id="PF00078">
    <property type="entry name" value="RVT_1"/>
    <property type="match status" value="1"/>
</dbReference>